<evidence type="ECO:0000313" key="3">
    <source>
        <dbReference type="Proteomes" id="UP000324595"/>
    </source>
</evidence>
<evidence type="ECO:0008006" key="4">
    <source>
        <dbReference type="Google" id="ProtNLM"/>
    </source>
</evidence>
<name>A0A5D3YM08_9BACT</name>
<keyword evidence="1" id="KW-0472">Membrane</keyword>
<keyword evidence="1" id="KW-1133">Transmembrane helix</keyword>
<gene>
    <name evidence="2" type="ORF">LX73_0278</name>
</gene>
<feature type="transmembrane region" description="Helical" evidence="1">
    <location>
        <begin position="47"/>
        <end position="70"/>
    </location>
</feature>
<dbReference type="EMBL" id="VNHY01000001">
    <property type="protein sequence ID" value="TYP94984.1"/>
    <property type="molecule type" value="Genomic_DNA"/>
</dbReference>
<feature type="transmembrane region" description="Helical" evidence="1">
    <location>
        <begin position="20"/>
        <end position="41"/>
    </location>
</feature>
<protein>
    <recommendedName>
        <fullName evidence="4">DUF3098 domain-containing protein</fullName>
    </recommendedName>
</protein>
<evidence type="ECO:0000313" key="2">
    <source>
        <dbReference type="EMBL" id="TYP94984.1"/>
    </source>
</evidence>
<dbReference type="RefSeq" id="WP_211359335.1">
    <property type="nucleotide sequence ID" value="NZ_VNHY01000001.1"/>
</dbReference>
<keyword evidence="3" id="KW-1185">Reference proteome</keyword>
<proteinExistence type="predicted"/>
<evidence type="ECO:0000256" key="1">
    <source>
        <dbReference type="SAM" id="Phobius"/>
    </source>
</evidence>
<dbReference type="AlphaFoldDB" id="A0A5D3YM08"/>
<reference evidence="2 3" key="1">
    <citation type="submission" date="2019-07" db="EMBL/GenBank/DDBJ databases">
        <title>Genomic Encyclopedia of Archaeal and Bacterial Type Strains, Phase II (KMG-II): from individual species to whole genera.</title>
        <authorList>
            <person name="Goeker M."/>
        </authorList>
    </citation>
    <scope>NUCLEOTIDE SEQUENCE [LARGE SCALE GENOMIC DNA]</scope>
    <source>
        <strain evidence="2 3">DSM 21935</strain>
    </source>
</reference>
<comment type="caution">
    <text evidence="2">The sequence shown here is derived from an EMBL/GenBank/DDBJ whole genome shotgun (WGS) entry which is preliminary data.</text>
</comment>
<keyword evidence="1" id="KW-0812">Transmembrane</keyword>
<accession>A0A5D3YM08</accession>
<sequence length="83" mass="9060">MASKKHRSSGKNRTMIFSAWNYKMLALGMFLVLAGFLAMYAENEVEGIISLYISPIVIMAGYISVIIAILKHDDGSSAAQSES</sequence>
<dbReference type="Proteomes" id="UP000324595">
    <property type="component" value="Unassembled WGS sequence"/>
</dbReference>
<organism evidence="2 3">
    <name type="scientific">Fodinibius salinus</name>
    <dbReference type="NCBI Taxonomy" id="860790"/>
    <lineage>
        <taxon>Bacteria</taxon>
        <taxon>Pseudomonadati</taxon>
        <taxon>Balneolota</taxon>
        <taxon>Balneolia</taxon>
        <taxon>Balneolales</taxon>
        <taxon>Balneolaceae</taxon>
        <taxon>Fodinibius</taxon>
    </lineage>
</organism>